<dbReference type="AlphaFoldDB" id="A0A5N4C3B2"/>
<protein>
    <submittedName>
        <fullName evidence="2">Inter-alpha-trypsin inhibitor heavy chain H6</fullName>
    </submittedName>
</protein>
<evidence type="ECO:0000313" key="2">
    <source>
        <dbReference type="EMBL" id="KAB1253375.1"/>
    </source>
</evidence>
<dbReference type="PROSITE" id="PS51468">
    <property type="entry name" value="VIT"/>
    <property type="match status" value="1"/>
</dbReference>
<gene>
    <name evidence="2" type="ORF">Cadr_000003287</name>
</gene>
<dbReference type="EMBL" id="JWIN03000037">
    <property type="protein sequence ID" value="KAB1253375.1"/>
    <property type="molecule type" value="Genomic_DNA"/>
</dbReference>
<dbReference type="Proteomes" id="UP000299084">
    <property type="component" value="Unassembled WGS sequence"/>
</dbReference>
<comment type="caution">
    <text evidence="2">The sequence shown here is derived from an EMBL/GenBank/DDBJ whole genome shotgun (WGS) entry which is preliminary data.</text>
</comment>
<name>A0A5N4C3B2_CAMDR</name>
<dbReference type="PANTHER" id="PTHR10338:SF155">
    <property type="entry name" value="INTER-ALPHA-TRYPSIN INHIBITOR HEAVY CHAIN H6"/>
    <property type="match status" value="1"/>
</dbReference>
<dbReference type="Pfam" id="PF08487">
    <property type="entry name" value="VIT"/>
    <property type="match status" value="1"/>
</dbReference>
<evidence type="ECO:0000313" key="3">
    <source>
        <dbReference type="Proteomes" id="UP000299084"/>
    </source>
</evidence>
<sequence length="66" mass="7492">MTINDKVYVAEVKEKHQAKKIYEEAHQQGKIAAHVGIRNRESEKFRISTSLAAATEGTFLAYEELL</sequence>
<dbReference type="InterPro" id="IPR050934">
    <property type="entry name" value="ITIH"/>
</dbReference>
<reference evidence="2 3" key="1">
    <citation type="journal article" date="2019" name="Mol. Ecol. Resour.">
        <title>Improving Illumina assemblies with Hi-C and long reads: an example with the North African dromedary.</title>
        <authorList>
            <person name="Elbers J.P."/>
            <person name="Rogers M.F."/>
            <person name="Perelman P.L."/>
            <person name="Proskuryakova A.A."/>
            <person name="Serdyukova N.A."/>
            <person name="Johnson W.E."/>
            <person name="Horin P."/>
            <person name="Corander J."/>
            <person name="Murphy D."/>
            <person name="Burger P.A."/>
        </authorList>
    </citation>
    <scope>NUCLEOTIDE SEQUENCE [LARGE SCALE GENOMIC DNA]</scope>
    <source>
        <strain evidence="2">Drom800</strain>
        <tissue evidence="2">Blood</tissue>
    </source>
</reference>
<organism evidence="2 3">
    <name type="scientific">Camelus dromedarius</name>
    <name type="common">Dromedary</name>
    <name type="synonym">Arabian camel</name>
    <dbReference type="NCBI Taxonomy" id="9838"/>
    <lineage>
        <taxon>Eukaryota</taxon>
        <taxon>Metazoa</taxon>
        <taxon>Chordata</taxon>
        <taxon>Craniata</taxon>
        <taxon>Vertebrata</taxon>
        <taxon>Euteleostomi</taxon>
        <taxon>Mammalia</taxon>
        <taxon>Eutheria</taxon>
        <taxon>Laurasiatheria</taxon>
        <taxon>Artiodactyla</taxon>
        <taxon>Tylopoda</taxon>
        <taxon>Camelidae</taxon>
        <taxon>Camelus</taxon>
    </lineage>
</organism>
<dbReference type="SMART" id="SM00609">
    <property type="entry name" value="VIT"/>
    <property type="match status" value="1"/>
</dbReference>
<proteinExistence type="predicted"/>
<dbReference type="InterPro" id="IPR013694">
    <property type="entry name" value="VIT"/>
</dbReference>
<evidence type="ECO:0000259" key="1">
    <source>
        <dbReference type="PROSITE" id="PS51468"/>
    </source>
</evidence>
<accession>A0A5N4C3B2</accession>
<keyword evidence="3" id="KW-1185">Reference proteome</keyword>
<dbReference type="PANTHER" id="PTHR10338">
    <property type="entry name" value="INTER-ALPHA-TRYPSIN INHIBITOR HEAVY CHAIN FAMILY MEMBER"/>
    <property type="match status" value="1"/>
</dbReference>
<feature type="domain" description="VIT" evidence="1">
    <location>
        <begin position="1"/>
        <end position="64"/>
    </location>
</feature>